<gene>
    <name evidence="1" type="ORF">FJQ54_14040</name>
</gene>
<reference evidence="1 2" key="1">
    <citation type="submission" date="2019-06" db="EMBL/GenBank/DDBJ databases">
        <authorList>
            <person name="Lee I."/>
            <person name="Jang G.I."/>
            <person name="Hwang C.Y."/>
        </authorList>
    </citation>
    <scope>NUCLEOTIDE SEQUENCE [LARGE SCALE GENOMIC DNA]</scope>
    <source>
        <strain evidence="1 2">PAMC 28131</strain>
    </source>
</reference>
<evidence type="ECO:0008006" key="3">
    <source>
        <dbReference type="Google" id="ProtNLM"/>
    </source>
</evidence>
<name>A0A501XFT3_9SPHN</name>
<keyword evidence="2" id="KW-1185">Reference proteome</keyword>
<dbReference type="EMBL" id="VFSU01000031">
    <property type="protein sequence ID" value="TPE59183.1"/>
    <property type="molecule type" value="Genomic_DNA"/>
</dbReference>
<proteinExistence type="predicted"/>
<dbReference type="AlphaFoldDB" id="A0A501XFT3"/>
<dbReference type="PANTHER" id="PTHR41339">
    <property type="entry name" value="LIPL48"/>
    <property type="match status" value="1"/>
</dbReference>
<sequence length="430" mass="44915">MRNCQLSGVITGNLLLRYTANLVYSLNGGVRIGRDIGGAGDKPNGAQGILTIEPGVVIFGASGADFLLIERGSQIFAEGTATRPIVFTSRTNMEGTAGDNAIGQWGGLVILGRAPIHTCIGSGITGGSVNCESQVEGAGGFYGGATPTDNSGRLRYVQVRYPGFEVSTNNELNGITFAGVGSGTFAENIQVHNSSDDGIEWFGGRVNHRYVVITGADDDSLDTDFGYRGNIQFGLVYQRSGGGDRMIEAETTGFDLRSPRSRPTFANISFIGRRAPNGLLFRGGTDFNVWNSVIQKDQGACVQFADAFTITTDSANDKVGPPNLRSVFMACAGGAANGSGGVTTQQVTDILSETGRNNVLTGTSTLTGTWFPGANELAVTPFNANGANSFFTNTSYIGAFSGSSDTWYNGWTCGLGGSTPACTVAPTPIQ</sequence>
<evidence type="ECO:0000313" key="1">
    <source>
        <dbReference type="EMBL" id="TPE59183.1"/>
    </source>
</evidence>
<dbReference type="PANTHER" id="PTHR41339:SF1">
    <property type="entry name" value="SECRETED PROTEIN"/>
    <property type="match status" value="1"/>
</dbReference>
<organism evidence="1 2">
    <name type="scientific">Sandaracinobacter neustonicus</name>
    <dbReference type="NCBI Taxonomy" id="1715348"/>
    <lineage>
        <taxon>Bacteria</taxon>
        <taxon>Pseudomonadati</taxon>
        <taxon>Pseudomonadota</taxon>
        <taxon>Alphaproteobacteria</taxon>
        <taxon>Sphingomonadales</taxon>
        <taxon>Sphingosinicellaceae</taxon>
        <taxon>Sandaracinobacter</taxon>
    </lineage>
</organism>
<accession>A0A501XFT3</accession>
<comment type="caution">
    <text evidence="1">The sequence shown here is derived from an EMBL/GenBank/DDBJ whole genome shotgun (WGS) entry which is preliminary data.</text>
</comment>
<dbReference type="OrthoDB" id="237393at2"/>
<dbReference type="Proteomes" id="UP000319897">
    <property type="component" value="Unassembled WGS sequence"/>
</dbReference>
<protein>
    <recommendedName>
        <fullName evidence="3">Lipoprotein</fullName>
    </recommendedName>
</protein>
<evidence type="ECO:0000313" key="2">
    <source>
        <dbReference type="Proteomes" id="UP000319897"/>
    </source>
</evidence>